<proteinExistence type="predicted"/>
<keyword evidence="3" id="KW-1185">Reference proteome</keyword>
<sequence>MQPSPPPSSLVSYTGLVVDVLSPEFYASTLIPAGSSLPVPSFGLETMPPGHSPGPSVGSRERFVVVPATGVRHAAPGAMLPPPPPSNPNKRKASSTNSVFPPGHNCSDPARLPVLAKLPARGDVPAALLPLLPPHLQSASAAASEAASSAASSAPALHSLVTLYGVVKAEPARDAGDDAMADEEDAEMVAFRGLPVFHAVAYEKLPCLPSPAPGPGTPPLHQLRAAAASYFASLLSPHTPFAPALSRVLLNALLSSTPVHLVAPDAPPLLSFLSQHLLSPPLFPGLLSPPLPLPLRRLSSLPPRPLSPLVLPPGSLLLSPQTELHAELRGGVEYDFGL</sequence>
<gene>
    <name evidence="2" type="ORF">TeGR_g7925</name>
</gene>
<evidence type="ECO:0000313" key="2">
    <source>
        <dbReference type="EMBL" id="GMI25335.1"/>
    </source>
</evidence>
<accession>A0ABQ6MFX9</accession>
<evidence type="ECO:0000256" key="1">
    <source>
        <dbReference type="SAM" id="MobiDB-lite"/>
    </source>
</evidence>
<dbReference type="EMBL" id="BRYB01001417">
    <property type="protein sequence ID" value="GMI25335.1"/>
    <property type="molecule type" value="Genomic_DNA"/>
</dbReference>
<evidence type="ECO:0008006" key="4">
    <source>
        <dbReference type="Google" id="ProtNLM"/>
    </source>
</evidence>
<name>A0ABQ6MFX9_9STRA</name>
<protein>
    <recommendedName>
        <fullName evidence="4">Mini-chromosome maintenance complex-binding protein</fullName>
    </recommendedName>
</protein>
<dbReference type="Proteomes" id="UP001165060">
    <property type="component" value="Unassembled WGS sequence"/>
</dbReference>
<organism evidence="2 3">
    <name type="scientific">Tetraparma gracilis</name>
    <dbReference type="NCBI Taxonomy" id="2962635"/>
    <lineage>
        <taxon>Eukaryota</taxon>
        <taxon>Sar</taxon>
        <taxon>Stramenopiles</taxon>
        <taxon>Ochrophyta</taxon>
        <taxon>Bolidophyceae</taxon>
        <taxon>Parmales</taxon>
        <taxon>Triparmaceae</taxon>
        <taxon>Tetraparma</taxon>
    </lineage>
</organism>
<comment type="caution">
    <text evidence="2">The sequence shown here is derived from an EMBL/GenBank/DDBJ whole genome shotgun (WGS) entry which is preliminary data.</text>
</comment>
<reference evidence="2 3" key="1">
    <citation type="journal article" date="2023" name="Commun. Biol.">
        <title>Genome analysis of Parmales, the sister group of diatoms, reveals the evolutionary specialization of diatoms from phago-mixotrophs to photoautotrophs.</title>
        <authorList>
            <person name="Ban H."/>
            <person name="Sato S."/>
            <person name="Yoshikawa S."/>
            <person name="Yamada K."/>
            <person name="Nakamura Y."/>
            <person name="Ichinomiya M."/>
            <person name="Sato N."/>
            <person name="Blanc-Mathieu R."/>
            <person name="Endo H."/>
            <person name="Kuwata A."/>
            <person name="Ogata H."/>
        </authorList>
    </citation>
    <scope>NUCLEOTIDE SEQUENCE [LARGE SCALE GENOMIC DNA]</scope>
</reference>
<feature type="region of interest" description="Disordered" evidence="1">
    <location>
        <begin position="74"/>
        <end position="105"/>
    </location>
</feature>
<evidence type="ECO:0000313" key="3">
    <source>
        <dbReference type="Proteomes" id="UP001165060"/>
    </source>
</evidence>